<dbReference type="AlphaFoldDB" id="A0A975D7H7"/>
<sequence>MTPAPILVLIVNYRTAALTIQAIESVLPEVRLRGDAHVLVVDNGSADGSATLLAEAIARLNADDCCSLLALDDNRGFSAGNNAGLNHYRQAAAAHGDATWPDYVWLLNPDTVAEPGALGMLVDFLASHERAGLAGGRCLRPDGSVRHSAFRFHSPLNDFIAALDLGPLRRLLRRHDVVMPVVDHPCRSEWLSGSHMMIRGAVFDRIGQFDAGYFLYFEETDFCARAADAGFEAWHVPASRIVHLGGESTGLTEQRPPERRPRYWFASRARFMIRRHGRAMTHLANLLWICSWPIGTGLAQLRQRPRPNPPHLWRDFICHNYGVGGVMYQRTPTVVRSTAS</sequence>
<dbReference type="EMBL" id="CP059319">
    <property type="protein sequence ID" value="QTH23711.1"/>
    <property type="molecule type" value="Genomic_DNA"/>
</dbReference>
<dbReference type="InterPro" id="IPR029044">
    <property type="entry name" value="Nucleotide-diphossugar_trans"/>
</dbReference>
<reference evidence="1" key="2">
    <citation type="submission" date="2021-04" db="EMBL/GenBank/DDBJ databases">
        <title>Isolation and genomic analysis of the ibuprofen-degrading bacterium Sphingomonas strain MPO218.</title>
        <authorList>
            <person name="Aulestia M."/>
            <person name="Flores A."/>
            <person name="Mangas E.L."/>
            <person name="Perez-Pulido A.J."/>
            <person name="Santero E."/>
            <person name="Camacho E.M."/>
        </authorList>
    </citation>
    <scope>NUCLEOTIDE SEQUENCE</scope>
    <source>
        <strain evidence="1">MPO218</strain>
    </source>
</reference>
<reference evidence="1" key="1">
    <citation type="submission" date="2020-07" db="EMBL/GenBank/DDBJ databases">
        <authorList>
            <person name="Camacho E."/>
        </authorList>
    </citation>
    <scope>NUCLEOTIDE SEQUENCE</scope>
    <source>
        <strain evidence="1">MPO218</strain>
    </source>
</reference>
<dbReference type="PANTHER" id="PTHR43179:SF7">
    <property type="entry name" value="RHAMNOSYLTRANSFERASE WBBL"/>
    <property type="match status" value="1"/>
</dbReference>
<dbReference type="Gene3D" id="3.90.550.10">
    <property type="entry name" value="Spore Coat Polysaccharide Biosynthesis Protein SpsA, Chain A"/>
    <property type="match status" value="1"/>
</dbReference>
<dbReference type="Pfam" id="PF13641">
    <property type="entry name" value="Glyco_tranf_2_3"/>
    <property type="match status" value="1"/>
</dbReference>
<name>A0A975D7H7_9SPHN</name>
<organism evidence="1 2">
    <name type="scientific">Rhizorhabdus wittichii</name>
    <dbReference type="NCBI Taxonomy" id="160791"/>
    <lineage>
        <taxon>Bacteria</taxon>
        <taxon>Pseudomonadati</taxon>
        <taxon>Pseudomonadota</taxon>
        <taxon>Alphaproteobacteria</taxon>
        <taxon>Sphingomonadales</taxon>
        <taxon>Sphingomonadaceae</taxon>
        <taxon>Rhizorhabdus</taxon>
    </lineage>
</organism>
<dbReference type="PANTHER" id="PTHR43179">
    <property type="entry name" value="RHAMNOSYLTRANSFERASE WBBL"/>
    <property type="match status" value="1"/>
</dbReference>
<evidence type="ECO:0000313" key="2">
    <source>
        <dbReference type="Proteomes" id="UP000664914"/>
    </source>
</evidence>
<dbReference type="CDD" id="cd04186">
    <property type="entry name" value="GT_2_like_c"/>
    <property type="match status" value="1"/>
</dbReference>
<gene>
    <name evidence="1" type="ORF">HRJ34_09500</name>
</gene>
<dbReference type="SUPFAM" id="SSF53448">
    <property type="entry name" value="Nucleotide-diphospho-sugar transferases"/>
    <property type="match status" value="1"/>
</dbReference>
<accession>A0A975D7H7</accession>
<proteinExistence type="predicted"/>
<dbReference type="RefSeq" id="WP_208633951.1">
    <property type="nucleotide sequence ID" value="NZ_CP059319.1"/>
</dbReference>
<evidence type="ECO:0000313" key="1">
    <source>
        <dbReference type="EMBL" id="QTH23711.1"/>
    </source>
</evidence>
<protein>
    <submittedName>
        <fullName evidence="1">Glycosyltransferase family 2 protein</fullName>
    </submittedName>
</protein>
<dbReference type="Proteomes" id="UP000664914">
    <property type="component" value="Chromosome"/>
</dbReference>